<dbReference type="WBParaSite" id="EgrG_001106400">
    <property type="protein sequence ID" value="EgrG_001106400"/>
    <property type="gene ID" value="EgrG_001106400"/>
</dbReference>
<evidence type="ECO:0000259" key="3">
    <source>
        <dbReference type="Pfam" id="PF15619"/>
    </source>
</evidence>
<feature type="compositionally biased region" description="Basic residues" evidence="2">
    <location>
        <begin position="64"/>
        <end position="73"/>
    </location>
</feature>
<name>A0A068WKV7_ECHGR</name>
<feature type="compositionally biased region" description="Polar residues" evidence="2">
    <location>
        <begin position="578"/>
        <end position="592"/>
    </location>
</feature>
<reference evidence="4 5" key="1">
    <citation type="journal article" date="2013" name="Nature">
        <title>The genomes of four tapeworm species reveal adaptations to parasitism.</title>
        <authorList>
            <person name="Tsai I.J."/>
            <person name="Zarowiecki M."/>
            <person name="Holroyd N."/>
            <person name="Garciarrubio A."/>
            <person name="Sanchez-Flores A."/>
            <person name="Brooks K.L."/>
            <person name="Tracey A."/>
            <person name="Bobes R.J."/>
            <person name="Fragoso G."/>
            <person name="Sciutto E."/>
            <person name="Aslett M."/>
            <person name="Beasley H."/>
            <person name="Bennett H.M."/>
            <person name="Cai J."/>
            <person name="Camicia F."/>
            <person name="Clark R."/>
            <person name="Cucher M."/>
            <person name="De Silva N."/>
            <person name="Day T.A."/>
            <person name="Deplazes P."/>
            <person name="Estrada K."/>
            <person name="Fernandez C."/>
            <person name="Holland P.W."/>
            <person name="Hou J."/>
            <person name="Hu S."/>
            <person name="Huckvale T."/>
            <person name="Hung S.S."/>
            <person name="Kamenetzky L."/>
            <person name="Keane J.A."/>
            <person name="Kiss F."/>
            <person name="Koziol U."/>
            <person name="Lambert O."/>
            <person name="Liu K."/>
            <person name="Luo X."/>
            <person name="Luo Y."/>
            <person name="Macchiaroli N."/>
            <person name="Nichol S."/>
            <person name="Paps J."/>
            <person name="Parkinson J."/>
            <person name="Pouchkina-Stantcheva N."/>
            <person name="Riddiford N."/>
            <person name="Rosenzvit M."/>
            <person name="Salinas G."/>
            <person name="Wasmuth J.D."/>
            <person name="Zamanian M."/>
            <person name="Zheng Y."/>
            <person name="Cai X."/>
            <person name="Soberon X."/>
            <person name="Olson P.D."/>
            <person name="Laclette J.P."/>
            <person name="Brehm K."/>
            <person name="Berriman M."/>
            <person name="Garciarrubio A."/>
            <person name="Bobes R.J."/>
            <person name="Fragoso G."/>
            <person name="Sanchez-Flores A."/>
            <person name="Estrada K."/>
            <person name="Cevallos M.A."/>
            <person name="Morett E."/>
            <person name="Gonzalez V."/>
            <person name="Portillo T."/>
            <person name="Ochoa-Leyva A."/>
            <person name="Jose M.V."/>
            <person name="Sciutto E."/>
            <person name="Landa A."/>
            <person name="Jimenez L."/>
            <person name="Valdes V."/>
            <person name="Carrero J.C."/>
            <person name="Larralde C."/>
            <person name="Morales-Montor J."/>
            <person name="Limon-Lason J."/>
            <person name="Soberon X."/>
            <person name="Laclette J.P."/>
        </authorList>
    </citation>
    <scope>NUCLEOTIDE SEQUENCE [LARGE SCALE GENOMIC DNA]</scope>
</reference>
<feature type="region of interest" description="Disordered" evidence="2">
    <location>
        <begin position="348"/>
        <end position="370"/>
    </location>
</feature>
<dbReference type="Pfam" id="PF15619">
    <property type="entry name" value="Lebercilin"/>
    <property type="match status" value="1"/>
</dbReference>
<gene>
    <name evidence="4" type="ORF">EgrG_001106400</name>
</gene>
<feature type="region of interest" description="Disordered" evidence="2">
    <location>
        <begin position="524"/>
        <end position="597"/>
    </location>
</feature>
<feature type="region of interest" description="Disordered" evidence="2">
    <location>
        <begin position="1"/>
        <end position="94"/>
    </location>
</feature>
<reference evidence="6" key="3">
    <citation type="submission" date="2020-10" db="UniProtKB">
        <authorList>
            <consortium name="WormBaseParasite"/>
        </authorList>
    </citation>
    <scope>IDENTIFICATION</scope>
</reference>
<evidence type="ECO:0000313" key="4">
    <source>
        <dbReference type="EMBL" id="CDS20409.1"/>
    </source>
</evidence>
<protein>
    <submittedName>
        <fullName evidence="4 6">Lebercilin</fullName>
    </submittedName>
</protein>
<feature type="domain" description="Lebercilin" evidence="3">
    <location>
        <begin position="108"/>
        <end position="293"/>
    </location>
</feature>
<keyword evidence="1" id="KW-0175">Coiled coil</keyword>
<evidence type="ECO:0000256" key="2">
    <source>
        <dbReference type="SAM" id="MobiDB-lite"/>
    </source>
</evidence>
<feature type="coiled-coil region" evidence="1">
    <location>
        <begin position="118"/>
        <end position="194"/>
    </location>
</feature>
<proteinExistence type="predicted"/>
<dbReference type="Proteomes" id="UP000492820">
    <property type="component" value="Unassembled WGS sequence"/>
</dbReference>
<feature type="compositionally biased region" description="Basic and acidic residues" evidence="2">
    <location>
        <begin position="524"/>
        <end position="534"/>
    </location>
</feature>
<evidence type="ECO:0000313" key="6">
    <source>
        <dbReference type="WBParaSite" id="EgrG_001106400"/>
    </source>
</evidence>
<sequence length="644" mass="72243">MDSTEPQAHADEEETYFNESFESDVNIDNVPTPLKSNKLHRSNTPSTNVASLPPPPSTQQQLQQHRRYRRHRSDIRGSKSSQQQRHHHHRFHPSLETELSLEAWQASQNLIGSLRSENHLLQSQLKECRVELRTVQRQCKVQSARLSKAVGREAEMPAVIDRLNAEVRAMQIRLRRKQEAVDLAERRALEAEARLLPLLEKRDHKSATVSSAASVNEHEEIKKRTQAIDTLQTTLEEERRKFRDLQRKMELVERNHRTEQAAANEQIRKMRKFVSDLQAQLNIVNRSLQEKTKLLELQNIYSQRLPKSVVTQASGLEFQRERSRISGHFGLEGDSHDEALQRHYVNHRLPNSRSPPGGANEVTEKRRRSRHTVCPISTMVAKMKNGLFTRSYTAVNNRHEGGGTVEGKDSSSTAGNLLSRGLKLVADVGQNLPVPAARGRKKKGNGDGDAGEQTTTTRGVEDDADSDDAAMPDLQENFEKGSGKLDLAEKSKISNVKETPKDSTADANLKELKEELERIVKRHEASTTKVDEAKTQLTELSNPEVAEASSSSRHEPSREELLWKSIFGKDGGDPIPESATSQYFPSSASAETGASKKKQVTIDLVGETTTNLQQTAGLAGNKSVRRQSSVWSALEDLETEKLQL</sequence>
<dbReference type="AlphaFoldDB" id="A0A068WKV7"/>
<evidence type="ECO:0000256" key="1">
    <source>
        <dbReference type="SAM" id="Coils"/>
    </source>
</evidence>
<reference evidence="4" key="2">
    <citation type="submission" date="2014-06" db="EMBL/GenBank/DDBJ databases">
        <authorList>
            <person name="Aslett M."/>
        </authorList>
    </citation>
    <scope>NUCLEOTIDE SEQUENCE</scope>
</reference>
<evidence type="ECO:0000313" key="5">
    <source>
        <dbReference type="Proteomes" id="UP000492820"/>
    </source>
</evidence>
<feature type="compositionally biased region" description="Basic and acidic residues" evidence="2">
    <location>
        <begin position="552"/>
        <end position="562"/>
    </location>
</feature>
<dbReference type="InterPro" id="IPR028933">
    <property type="entry name" value="Lebercilin_dom"/>
</dbReference>
<dbReference type="OrthoDB" id="263481at2759"/>
<dbReference type="EMBL" id="LK028581">
    <property type="protein sequence ID" value="CDS20409.1"/>
    <property type="molecule type" value="Genomic_DNA"/>
</dbReference>
<feature type="region of interest" description="Disordered" evidence="2">
    <location>
        <begin position="433"/>
        <end position="470"/>
    </location>
</feature>
<feature type="coiled-coil region" evidence="1">
    <location>
        <begin position="221"/>
        <end position="262"/>
    </location>
</feature>
<organism evidence="4">
    <name type="scientific">Echinococcus granulosus</name>
    <name type="common">Hydatid tapeworm</name>
    <dbReference type="NCBI Taxonomy" id="6210"/>
    <lineage>
        <taxon>Eukaryota</taxon>
        <taxon>Metazoa</taxon>
        <taxon>Spiralia</taxon>
        <taxon>Lophotrochozoa</taxon>
        <taxon>Platyhelminthes</taxon>
        <taxon>Cestoda</taxon>
        <taxon>Eucestoda</taxon>
        <taxon>Cyclophyllidea</taxon>
        <taxon>Taeniidae</taxon>
        <taxon>Echinococcus</taxon>
        <taxon>Echinococcus granulosus group</taxon>
    </lineage>
</organism>
<accession>A0A068WKV7</accession>